<dbReference type="Proteomes" id="UP000183567">
    <property type="component" value="Unassembled WGS sequence"/>
</dbReference>
<keyword evidence="2" id="KW-1185">Reference proteome</keyword>
<evidence type="ECO:0000313" key="2">
    <source>
        <dbReference type="Proteomes" id="UP000183567"/>
    </source>
</evidence>
<evidence type="ECO:0000313" key="1">
    <source>
        <dbReference type="EMBL" id="OJA15420.1"/>
    </source>
</evidence>
<organism evidence="1 2">
    <name type="scientific">Rhizopogon vesiculosus</name>
    <dbReference type="NCBI Taxonomy" id="180088"/>
    <lineage>
        <taxon>Eukaryota</taxon>
        <taxon>Fungi</taxon>
        <taxon>Dikarya</taxon>
        <taxon>Basidiomycota</taxon>
        <taxon>Agaricomycotina</taxon>
        <taxon>Agaricomycetes</taxon>
        <taxon>Agaricomycetidae</taxon>
        <taxon>Boletales</taxon>
        <taxon>Suillineae</taxon>
        <taxon>Rhizopogonaceae</taxon>
        <taxon>Rhizopogon</taxon>
    </lineage>
</organism>
<sequence>MPFQFVQSRLAWDLSGLGRR</sequence>
<proteinExistence type="predicted"/>
<dbReference type="EMBL" id="LVVM01003128">
    <property type="protein sequence ID" value="OJA15420.1"/>
    <property type="molecule type" value="Genomic_DNA"/>
</dbReference>
<gene>
    <name evidence="1" type="ORF">AZE42_14080</name>
</gene>
<reference evidence="1 2" key="1">
    <citation type="submission" date="2016-03" db="EMBL/GenBank/DDBJ databases">
        <title>Comparative genomics of the ectomycorrhizal sister species Rhizopogon vinicolor and Rhizopogon vesiculosus (Basidiomycota: Boletales) reveals a divergence of the mating type B locus.</title>
        <authorList>
            <person name="Mujic A.B."/>
            <person name="Kuo A."/>
            <person name="Tritt A."/>
            <person name="Lipzen A."/>
            <person name="Chen C."/>
            <person name="Johnson J."/>
            <person name="Sharma A."/>
            <person name="Barry K."/>
            <person name="Grigoriev I.V."/>
            <person name="Spatafora J.W."/>
        </authorList>
    </citation>
    <scope>NUCLEOTIDE SEQUENCE [LARGE SCALE GENOMIC DNA]</scope>
    <source>
        <strain evidence="1 2">AM-OR11-056</strain>
    </source>
</reference>
<comment type="caution">
    <text evidence="1">The sequence shown here is derived from an EMBL/GenBank/DDBJ whole genome shotgun (WGS) entry which is preliminary data.</text>
</comment>
<protein>
    <submittedName>
        <fullName evidence="1">Uncharacterized protein</fullName>
    </submittedName>
</protein>
<name>A0A1J8QUS8_9AGAM</name>
<accession>A0A1J8QUS8</accession>
<dbReference type="AlphaFoldDB" id="A0A1J8QUS8"/>